<dbReference type="SUPFAM" id="SSF52317">
    <property type="entry name" value="Class I glutamine amidotransferase-like"/>
    <property type="match status" value="1"/>
</dbReference>
<dbReference type="FunFam" id="3.40.50.880:FF:000015">
    <property type="entry name" value="Protein DJ-1 homolog C"/>
    <property type="match status" value="1"/>
</dbReference>
<dbReference type="PANTHER" id="PTHR48094">
    <property type="entry name" value="PROTEIN/NUCLEIC ACID DEGLYCASE DJ-1-RELATED"/>
    <property type="match status" value="1"/>
</dbReference>
<dbReference type="PANTHER" id="PTHR48094:SF12">
    <property type="entry name" value="PARKINSON DISEASE PROTEIN 7 HOMOLOG"/>
    <property type="match status" value="1"/>
</dbReference>
<name>Q1YVC9_9GAMM</name>
<proteinExistence type="predicted"/>
<dbReference type="CDD" id="cd03135">
    <property type="entry name" value="GATase1_DJ-1"/>
    <property type="match status" value="1"/>
</dbReference>
<feature type="domain" description="DJ-1/PfpI" evidence="2">
    <location>
        <begin position="3"/>
        <end position="170"/>
    </location>
</feature>
<dbReference type="eggNOG" id="COG0693">
    <property type="taxonomic scope" value="Bacteria"/>
</dbReference>
<dbReference type="HOGENOM" id="CLU_000445_44_2_6"/>
<organism evidence="3 4">
    <name type="scientific">gamma proteobacterium HTCC2207</name>
    <dbReference type="NCBI Taxonomy" id="314287"/>
    <lineage>
        <taxon>Bacteria</taxon>
        <taxon>Pseudomonadati</taxon>
        <taxon>Pseudomonadota</taxon>
        <taxon>Gammaproteobacteria</taxon>
        <taxon>Cellvibrionales</taxon>
        <taxon>Porticoccaceae</taxon>
        <taxon>SAR92 clade</taxon>
    </lineage>
</organism>
<gene>
    <name evidence="3" type="ORF">GB2207_08221</name>
</gene>
<dbReference type="STRING" id="314287.GB2207_08221"/>
<dbReference type="InterPro" id="IPR006287">
    <property type="entry name" value="DJ-1"/>
</dbReference>
<dbReference type="InterPro" id="IPR002818">
    <property type="entry name" value="DJ-1/PfpI"/>
</dbReference>
<dbReference type="AlphaFoldDB" id="Q1YVC9"/>
<dbReference type="InterPro" id="IPR029062">
    <property type="entry name" value="Class_I_gatase-like"/>
</dbReference>
<evidence type="ECO:0000313" key="4">
    <source>
        <dbReference type="Proteomes" id="UP000005555"/>
    </source>
</evidence>
<dbReference type="NCBIfam" id="TIGR01383">
    <property type="entry name" value="not_thiJ"/>
    <property type="match status" value="1"/>
</dbReference>
<keyword evidence="1" id="KW-0677">Repeat</keyword>
<dbReference type="OrthoDB" id="9803764at2"/>
<comment type="caution">
    <text evidence="3">The sequence shown here is derived from an EMBL/GenBank/DDBJ whole genome shotgun (WGS) entry which is preliminary data.</text>
</comment>
<keyword evidence="4" id="KW-1185">Reference proteome</keyword>
<dbReference type="Pfam" id="PF01965">
    <property type="entry name" value="DJ-1_PfpI"/>
    <property type="match status" value="1"/>
</dbReference>
<reference evidence="3 4" key="1">
    <citation type="submission" date="2006-03" db="EMBL/GenBank/DDBJ databases">
        <authorList>
            <person name="Giovannoni S.J."/>
            <person name="Cho J.-C."/>
            <person name="Ferriera S."/>
            <person name="Johnson J."/>
            <person name="Kravitz S."/>
            <person name="Halpern A."/>
            <person name="Remington K."/>
            <person name="Beeson K."/>
            <person name="Tran B."/>
            <person name="Rogers Y.-H."/>
            <person name="Friedman R."/>
            <person name="Venter J.C."/>
        </authorList>
    </citation>
    <scope>NUCLEOTIDE SEQUENCE [LARGE SCALE GENOMIC DNA]</scope>
    <source>
        <strain evidence="3 4">HTCC2207</strain>
    </source>
</reference>
<dbReference type="EMBL" id="AAPI01000001">
    <property type="protein sequence ID" value="EAS47779.1"/>
    <property type="molecule type" value="Genomic_DNA"/>
</dbReference>
<accession>Q1YVC9</accession>
<protein>
    <submittedName>
        <fullName evidence="3">4-methyl-5(B-hydroxyethyl)-thiazole monophosphate biosynthesis protein, putative</fullName>
    </submittedName>
</protein>
<dbReference type="Proteomes" id="UP000005555">
    <property type="component" value="Unassembled WGS sequence"/>
</dbReference>
<sequence>MNKTALIPIAEGSEEIELVTIVDVLRRAGVEVTVASANSGEKLQICASRGTHIVADAMLDDCANKHYDLIAVPGGLPGSEHLAKHAVLDVLLRDQAAQDKLFAGICAAPALVLATKGLLLDKAVTCHPSFQKSLEAKEVDGAARVVVDGNCITSQGPGTALDFALELVEQLCGIVKREEVGAPMVLTTTPTAYY</sequence>
<evidence type="ECO:0000256" key="1">
    <source>
        <dbReference type="ARBA" id="ARBA00022737"/>
    </source>
</evidence>
<dbReference type="Gene3D" id="3.40.50.880">
    <property type="match status" value="1"/>
</dbReference>
<dbReference type="GO" id="GO:1903189">
    <property type="term" value="P:glyoxal metabolic process"/>
    <property type="evidence" value="ECO:0007669"/>
    <property type="project" value="TreeGrafter"/>
</dbReference>
<dbReference type="InterPro" id="IPR050325">
    <property type="entry name" value="Prot/Nucl_acid_deglycase"/>
</dbReference>
<dbReference type="GO" id="GO:0005737">
    <property type="term" value="C:cytoplasm"/>
    <property type="evidence" value="ECO:0007669"/>
    <property type="project" value="TreeGrafter"/>
</dbReference>
<evidence type="ECO:0000313" key="3">
    <source>
        <dbReference type="EMBL" id="EAS47779.1"/>
    </source>
</evidence>
<evidence type="ECO:0000259" key="2">
    <source>
        <dbReference type="Pfam" id="PF01965"/>
    </source>
</evidence>